<evidence type="ECO:0000313" key="3">
    <source>
        <dbReference type="EMBL" id="SFK00077.1"/>
    </source>
</evidence>
<organism evidence="3 4">
    <name type="scientific">Desulfomicrobium apsheronum</name>
    <dbReference type="NCBI Taxonomy" id="52560"/>
    <lineage>
        <taxon>Bacteria</taxon>
        <taxon>Pseudomonadati</taxon>
        <taxon>Thermodesulfobacteriota</taxon>
        <taxon>Desulfovibrionia</taxon>
        <taxon>Desulfovibrionales</taxon>
        <taxon>Desulfomicrobiaceae</taxon>
        <taxon>Desulfomicrobium</taxon>
    </lineage>
</organism>
<feature type="domain" description="Glycosyltransferase subfamily 4-like N-terminal" evidence="2">
    <location>
        <begin position="17"/>
        <end position="200"/>
    </location>
</feature>
<dbReference type="PANTHER" id="PTHR45947:SF3">
    <property type="entry name" value="SULFOQUINOVOSYL TRANSFERASE SQD2"/>
    <property type="match status" value="1"/>
</dbReference>
<keyword evidence="4" id="KW-1185">Reference proteome</keyword>
<dbReference type="RefSeq" id="WP_092375696.1">
    <property type="nucleotide sequence ID" value="NZ_FORX01000011.1"/>
</dbReference>
<dbReference type="OrthoDB" id="9787293at2"/>
<dbReference type="AlphaFoldDB" id="A0A1I3W0D4"/>
<dbReference type="InterPro" id="IPR001296">
    <property type="entry name" value="Glyco_trans_1"/>
</dbReference>
<dbReference type="InterPro" id="IPR028098">
    <property type="entry name" value="Glyco_trans_4-like_N"/>
</dbReference>
<name>A0A1I3W0D4_9BACT</name>
<dbReference type="Pfam" id="PF00534">
    <property type="entry name" value="Glycos_transf_1"/>
    <property type="match status" value="1"/>
</dbReference>
<evidence type="ECO:0000259" key="2">
    <source>
        <dbReference type="Pfam" id="PF13579"/>
    </source>
</evidence>
<gene>
    <name evidence="3" type="ORF">SAMN04488082_11196</name>
</gene>
<dbReference type="InterPro" id="IPR050194">
    <property type="entry name" value="Glycosyltransferase_grp1"/>
</dbReference>
<dbReference type="SUPFAM" id="SSF53756">
    <property type="entry name" value="UDP-Glycosyltransferase/glycogen phosphorylase"/>
    <property type="match status" value="1"/>
</dbReference>
<accession>A0A1I3W0D4</accession>
<reference evidence="4" key="1">
    <citation type="submission" date="2016-10" db="EMBL/GenBank/DDBJ databases">
        <authorList>
            <person name="Varghese N."/>
            <person name="Submissions S."/>
        </authorList>
    </citation>
    <scope>NUCLEOTIDE SEQUENCE [LARGE SCALE GENOMIC DNA]</scope>
    <source>
        <strain evidence="4">DSM 5918</strain>
    </source>
</reference>
<feature type="domain" description="Glycosyl transferase family 1" evidence="1">
    <location>
        <begin position="216"/>
        <end position="382"/>
    </location>
</feature>
<dbReference type="EMBL" id="FORX01000011">
    <property type="protein sequence ID" value="SFK00077.1"/>
    <property type="molecule type" value="Genomic_DNA"/>
</dbReference>
<dbReference type="Gene3D" id="3.40.50.2000">
    <property type="entry name" value="Glycogen Phosphorylase B"/>
    <property type="match status" value="2"/>
</dbReference>
<protein>
    <submittedName>
        <fullName evidence="3">Glycosyltransferase involved in cell wall bisynthesis</fullName>
    </submittedName>
</protein>
<dbReference type="Proteomes" id="UP000198635">
    <property type="component" value="Unassembled WGS sequence"/>
</dbReference>
<dbReference type="PANTHER" id="PTHR45947">
    <property type="entry name" value="SULFOQUINOVOSYL TRANSFERASE SQD2"/>
    <property type="match status" value="1"/>
</dbReference>
<dbReference type="Pfam" id="PF13579">
    <property type="entry name" value="Glyco_trans_4_4"/>
    <property type="match status" value="1"/>
</dbReference>
<evidence type="ECO:0000259" key="1">
    <source>
        <dbReference type="Pfam" id="PF00534"/>
    </source>
</evidence>
<evidence type="ECO:0000313" key="4">
    <source>
        <dbReference type="Proteomes" id="UP000198635"/>
    </source>
</evidence>
<keyword evidence="3" id="KW-0808">Transferase</keyword>
<dbReference type="CDD" id="cd03794">
    <property type="entry name" value="GT4_WbuB-like"/>
    <property type="match status" value="1"/>
</dbReference>
<sequence>MHILFLSHYFPPEVNAPASRTYENAKRWVRAGHKVTVLTCHPSHPGGVVYPGFTNSVHAWDEIDGIRVLRVGTYLSANKGFMKRISNYVSFMLSAVAQCWRVRDVDLVVSTSPQFFCGMGGYFVSRLKRCPWVLEIRDLWPESIIAVGAIRNRRVIRALEGVESFLYRKADHIISLTKAFKRHITARGVGEEKVSIVTNGADLERYAPGGRMNAVRRELGLGEDVFLASYIGTHGMAHGLGTVLRAAKRLENVPNIRFLLVGDGAEREKLLREKDEMGLTNVIMLGQQPKERMPDFLAATDACLVLLIKSELFKTVLPSKIFEAMAMGRPIVLGVEGESRELVEEGGCGLCIEPENDAELAEAVLKLARDPGLRRELGERGQDYVARNFDRETLAVRYLGILEGVVEKGAKLLRELARRSL</sequence>
<proteinExistence type="predicted"/>
<dbReference type="GO" id="GO:0016758">
    <property type="term" value="F:hexosyltransferase activity"/>
    <property type="evidence" value="ECO:0007669"/>
    <property type="project" value="TreeGrafter"/>
</dbReference>
<dbReference type="STRING" id="52560.SAMN04488082_11196"/>